<comment type="similarity">
    <text evidence="1">Belongs to the PDK/BCKDK protein kinase family.</text>
</comment>
<evidence type="ECO:0000313" key="3">
    <source>
        <dbReference type="EMBL" id="CAJ1408559.1"/>
    </source>
</evidence>
<feature type="region of interest" description="Disordered" evidence="2">
    <location>
        <begin position="143"/>
        <end position="169"/>
    </location>
</feature>
<dbReference type="GO" id="GO:0010906">
    <property type="term" value="P:regulation of glucose metabolic process"/>
    <property type="evidence" value="ECO:0007669"/>
    <property type="project" value="TreeGrafter"/>
</dbReference>
<sequence>MVMSGHVSNNEALQISLGASRAGHVGDPPQTQLLVLPGALRDFQTTPGDSACNPLQRPKQGGVLAGFGVGLTLSRLYAQYFGGDLRILSLDGFGTDVFLHLNRLGTACEDLPKDVLYSPSMRDSSALEIPTQEQLLISAEEEAFLRHEPRPRSPEAMRHGNAREEPKTR</sequence>
<dbReference type="EC" id="2.7.11.-" evidence="1"/>
<proteinExistence type="inferred from homology"/>
<keyword evidence="1" id="KW-0808">Transferase</keyword>
<evidence type="ECO:0000256" key="2">
    <source>
        <dbReference type="SAM" id="MobiDB-lite"/>
    </source>
</evidence>
<organism evidence="3 4">
    <name type="scientific">Effrenium voratum</name>
    <dbReference type="NCBI Taxonomy" id="2562239"/>
    <lineage>
        <taxon>Eukaryota</taxon>
        <taxon>Sar</taxon>
        <taxon>Alveolata</taxon>
        <taxon>Dinophyceae</taxon>
        <taxon>Suessiales</taxon>
        <taxon>Symbiodiniaceae</taxon>
        <taxon>Effrenium</taxon>
    </lineage>
</organism>
<dbReference type="EMBL" id="CAUJNA010003727">
    <property type="protein sequence ID" value="CAJ1408559.1"/>
    <property type="molecule type" value="Genomic_DNA"/>
</dbReference>
<evidence type="ECO:0000313" key="4">
    <source>
        <dbReference type="Proteomes" id="UP001178507"/>
    </source>
</evidence>
<keyword evidence="1" id="KW-0067">ATP-binding</keyword>
<accession>A0AA36NIR9</accession>
<protein>
    <recommendedName>
        <fullName evidence="1">Protein-serine/threonine kinase</fullName>
        <ecNumber evidence="1">2.7.11.-</ecNumber>
    </recommendedName>
</protein>
<dbReference type="InterPro" id="IPR039028">
    <property type="entry name" value="BCKD/PDK"/>
</dbReference>
<dbReference type="PANTHER" id="PTHR11947:SF3">
    <property type="entry name" value="[PYRUVATE DEHYDROGENASE (ACETYL-TRANSFERRING)] KINASE, MITOCHONDRIAL"/>
    <property type="match status" value="1"/>
</dbReference>
<keyword evidence="1" id="KW-0418">Kinase</keyword>
<comment type="subcellular location">
    <subcellularLocation>
        <location evidence="1">Mitochondrion matrix</location>
    </subcellularLocation>
</comment>
<dbReference type="Gene3D" id="3.30.565.10">
    <property type="entry name" value="Histidine kinase-like ATPase, C-terminal domain"/>
    <property type="match status" value="1"/>
</dbReference>
<dbReference type="GO" id="GO:0005524">
    <property type="term" value="F:ATP binding"/>
    <property type="evidence" value="ECO:0007669"/>
    <property type="project" value="UniProtKB-UniRule"/>
</dbReference>
<comment type="caution">
    <text evidence="3">The sequence shown here is derived from an EMBL/GenBank/DDBJ whole genome shotgun (WGS) entry which is preliminary data.</text>
</comment>
<keyword evidence="1" id="KW-0547">Nucleotide-binding</keyword>
<dbReference type="AlphaFoldDB" id="A0AA36NIR9"/>
<dbReference type="SUPFAM" id="SSF55874">
    <property type="entry name" value="ATPase domain of HSP90 chaperone/DNA topoisomerase II/histidine kinase"/>
    <property type="match status" value="1"/>
</dbReference>
<dbReference type="GO" id="GO:0005759">
    <property type="term" value="C:mitochondrial matrix"/>
    <property type="evidence" value="ECO:0007669"/>
    <property type="project" value="UniProtKB-SubCell"/>
</dbReference>
<gene>
    <name evidence="3" type="ORF">EVOR1521_LOCUS29937</name>
</gene>
<name>A0AA36NIR9_9DINO</name>
<dbReference type="PANTHER" id="PTHR11947">
    <property type="entry name" value="PYRUVATE DEHYDROGENASE KINASE"/>
    <property type="match status" value="1"/>
</dbReference>
<keyword evidence="4" id="KW-1185">Reference proteome</keyword>
<keyword evidence="1" id="KW-0496">Mitochondrion</keyword>
<dbReference type="GO" id="GO:0004740">
    <property type="term" value="F:pyruvate dehydrogenase (acetyl-transferring) kinase activity"/>
    <property type="evidence" value="ECO:0007669"/>
    <property type="project" value="TreeGrafter"/>
</dbReference>
<reference evidence="3" key="1">
    <citation type="submission" date="2023-08" db="EMBL/GenBank/DDBJ databases">
        <authorList>
            <person name="Chen Y."/>
            <person name="Shah S."/>
            <person name="Dougan E. K."/>
            <person name="Thang M."/>
            <person name="Chan C."/>
        </authorList>
    </citation>
    <scope>NUCLEOTIDE SEQUENCE</scope>
</reference>
<evidence type="ECO:0000256" key="1">
    <source>
        <dbReference type="RuleBase" id="RU366032"/>
    </source>
</evidence>
<dbReference type="Proteomes" id="UP001178507">
    <property type="component" value="Unassembled WGS sequence"/>
</dbReference>
<dbReference type="InterPro" id="IPR036890">
    <property type="entry name" value="HATPase_C_sf"/>
</dbReference>